<evidence type="ECO:0000256" key="1">
    <source>
        <dbReference type="ARBA" id="ARBA00008857"/>
    </source>
</evidence>
<comment type="similarity">
    <text evidence="1">Belongs to the 'phage' integrase family.</text>
</comment>
<evidence type="ECO:0000313" key="5">
    <source>
        <dbReference type="EMBL" id="AZZ55057.1"/>
    </source>
</evidence>
<dbReference type="PANTHER" id="PTHR30349:SF64">
    <property type="entry name" value="PROPHAGE INTEGRASE INTD-RELATED"/>
    <property type="match status" value="1"/>
</dbReference>
<evidence type="ECO:0000313" key="6">
    <source>
        <dbReference type="Proteomes" id="UP000283946"/>
    </source>
</evidence>
<dbReference type="Proteomes" id="UP000283946">
    <property type="component" value="Chromosome"/>
</dbReference>
<reference evidence="5 6" key="1">
    <citation type="submission" date="2018-03" db="EMBL/GenBank/DDBJ databases">
        <title>Bacteriophage NCPPB3778 and a type I-E CRISPR drive the evolution of the US Biological Select Agent, Rathayibacter toxicus.</title>
        <authorList>
            <person name="Davis E.W.II."/>
            <person name="Tabima J.F."/>
            <person name="Weisberg A.J."/>
            <person name="Dantas Lopes L."/>
            <person name="Wiseman M.S."/>
            <person name="Wiseman M.S."/>
            <person name="Pupko T."/>
            <person name="Belcher M.S."/>
            <person name="Sechler A.J."/>
            <person name="Tancos M.A."/>
            <person name="Schroeder B.K."/>
            <person name="Murray T.D."/>
            <person name="Luster D.G."/>
            <person name="Schneider W.L."/>
            <person name="Rogers E."/>
            <person name="Andreote F.D."/>
            <person name="Grunwald N.J."/>
            <person name="Putnam M.L."/>
            <person name="Chang J.H."/>
        </authorList>
    </citation>
    <scope>NUCLEOTIDE SEQUENCE [LARGE SCALE GENOMIC DNA]</scope>
    <source>
        <strain evidence="5 6">NCCPB 2253</strain>
    </source>
</reference>
<dbReference type="AlphaFoldDB" id="A0AAD1ACP8"/>
<proteinExistence type="inferred from homology"/>
<accession>A0AAD1ACP8</accession>
<dbReference type="InterPro" id="IPR050090">
    <property type="entry name" value="Tyrosine_recombinase_XerCD"/>
</dbReference>
<dbReference type="GO" id="GO:0006310">
    <property type="term" value="P:DNA recombination"/>
    <property type="evidence" value="ECO:0007669"/>
    <property type="project" value="UniProtKB-KW"/>
</dbReference>
<dbReference type="CDD" id="cd01189">
    <property type="entry name" value="INT_ICEBs1_C_like"/>
    <property type="match status" value="1"/>
</dbReference>
<dbReference type="PROSITE" id="PS51898">
    <property type="entry name" value="TYR_RECOMBINASE"/>
    <property type="match status" value="1"/>
</dbReference>
<dbReference type="Gene3D" id="1.10.443.10">
    <property type="entry name" value="Intergrase catalytic core"/>
    <property type="match status" value="1"/>
</dbReference>
<dbReference type="Gene3D" id="1.10.150.130">
    <property type="match status" value="1"/>
</dbReference>
<dbReference type="InterPro" id="IPR013762">
    <property type="entry name" value="Integrase-like_cat_sf"/>
</dbReference>
<dbReference type="Pfam" id="PF00589">
    <property type="entry name" value="Phage_integrase"/>
    <property type="match status" value="1"/>
</dbReference>
<evidence type="ECO:0000259" key="4">
    <source>
        <dbReference type="PROSITE" id="PS51898"/>
    </source>
</evidence>
<dbReference type="InterPro" id="IPR011010">
    <property type="entry name" value="DNA_brk_join_enz"/>
</dbReference>
<evidence type="ECO:0000256" key="2">
    <source>
        <dbReference type="ARBA" id="ARBA00023125"/>
    </source>
</evidence>
<evidence type="ECO:0000256" key="3">
    <source>
        <dbReference type="ARBA" id="ARBA00023172"/>
    </source>
</evidence>
<dbReference type="InterPro" id="IPR010998">
    <property type="entry name" value="Integrase_recombinase_N"/>
</dbReference>
<gene>
    <name evidence="5" type="ORF">C7V51_03495</name>
</gene>
<dbReference type="PANTHER" id="PTHR30349">
    <property type="entry name" value="PHAGE INTEGRASE-RELATED"/>
    <property type="match status" value="1"/>
</dbReference>
<name>A0AAD1ACP8_9MICO</name>
<dbReference type="RefSeq" id="WP_104354245.1">
    <property type="nucleotide sequence ID" value="NZ_CP028130.1"/>
</dbReference>
<dbReference type="SUPFAM" id="SSF56349">
    <property type="entry name" value="DNA breaking-rejoining enzymes"/>
    <property type="match status" value="1"/>
</dbReference>
<keyword evidence="2" id="KW-0238">DNA-binding</keyword>
<organism evidence="5 6">
    <name type="scientific">Rathayibacter iranicus</name>
    <dbReference type="NCBI Taxonomy" id="59737"/>
    <lineage>
        <taxon>Bacteria</taxon>
        <taxon>Bacillati</taxon>
        <taxon>Actinomycetota</taxon>
        <taxon>Actinomycetes</taxon>
        <taxon>Micrococcales</taxon>
        <taxon>Microbacteriaceae</taxon>
        <taxon>Rathayibacter</taxon>
    </lineage>
</organism>
<dbReference type="GO" id="GO:0015074">
    <property type="term" value="P:DNA integration"/>
    <property type="evidence" value="ECO:0007669"/>
    <property type="project" value="InterPro"/>
</dbReference>
<dbReference type="GO" id="GO:0003677">
    <property type="term" value="F:DNA binding"/>
    <property type="evidence" value="ECO:0007669"/>
    <property type="project" value="UniProtKB-KW"/>
</dbReference>
<dbReference type="InterPro" id="IPR002104">
    <property type="entry name" value="Integrase_catalytic"/>
</dbReference>
<keyword evidence="3" id="KW-0233">DNA recombination</keyword>
<sequence length="392" mass="43048">MASIKPYATKAGQRWEVRYVKPDGQGTRKRGFLTKRDATTWQAHALVRIHDGEFTAPAARKSLLGPLIERYVQRTAGLRATTIASRESTAKTWVYPKWSTWQVGKVLKTDLQDWVEELAKQNCGAATIEKAHTMVFAVMQAAVDDKLISGNPAIGVKLPPAIRRAHPYLSAAEVTELVSHMDERYRLLVSFLAWTGVRFGEAAALRVSDLNLDGASMVISRSVTEVRGYLIEGPTKSGESRVVPIQPQLVPALRTQIRGLPTNSLVFQAAQGGQLRANTWRNRYLYPGLERATKARAEANRRAYGSAQAGKPFPQITPHDLRHTAASLAVQAQANVLGIQRMLGHESASMTLNVYADLFDTHLVEVGYRMGQLLAGTNLLSFLPTDGSALPA</sequence>
<dbReference type="EMBL" id="CP028130">
    <property type="protein sequence ID" value="AZZ55057.1"/>
    <property type="molecule type" value="Genomic_DNA"/>
</dbReference>
<protein>
    <submittedName>
        <fullName evidence="5">Site-specific integrase</fullName>
    </submittedName>
</protein>
<dbReference type="KEGG" id="ria:C7V51_03495"/>
<feature type="domain" description="Tyr recombinase" evidence="4">
    <location>
        <begin position="164"/>
        <end position="368"/>
    </location>
</feature>